<dbReference type="EMBL" id="KB007966">
    <property type="protein sequence ID" value="ELR17929.1"/>
    <property type="molecule type" value="Genomic_DNA"/>
</dbReference>
<dbReference type="GeneID" id="14918751"/>
<proteinExistence type="predicted"/>
<keyword evidence="2" id="KW-1185">Reference proteome</keyword>
<dbReference type="AlphaFoldDB" id="L8GXC7"/>
<dbReference type="RefSeq" id="XP_004339945.1">
    <property type="nucleotide sequence ID" value="XM_004339897.1"/>
</dbReference>
<dbReference type="KEGG" id="acan:ACA1_207960"/>
<dbReference type="Proteomes" id="UP000011083">
    <property type="component" value="Unassembled WGS sequence"/>
</dbReference>
<protein>
    <submittedName>
        <fullName evidence="1">Uncharacterized protein</fullName>
    </submittedName>
</protein>
<organism evidence="1 2">
    <name type="scientific">Acanthamoeba castellanii (strain ATCC 30010 / Neff)</name>
    <dbReference type="NCBI Taxonomy" id="1257118"/>
    <lineage>
        <taxon>Eukaryota</taxon>
        <taxon>Amoebozoa</taxon>
        <taxon>Discosea</taxon>
        <taxon>Longamoebia</taxon>
        <taxon>Centramoebida</taxon>
        <taxon>Acanthamoebidae</taxon>
        <taxon>Acanthamoeba</taxon>
    </lineage>
</organism>
<gene>
    <name evidence="1" type="ORF">ACA1_207960</name>
</gene>
<reference evidence="1 2" key="1">
    <citation type="journal article" date="2013" name="Genome Biol.">
        <title>Genome of Acanthamoeba castellanii highlights extensive lateral gene transfer and early evolution of tyrosine kinase signaling.</title>
        <authorList>
            <person name="Clarke M."/>
            <person name="Lohan A.J."/>
            <person name="Liu B."/>
            <person name="Lagkouvardos I."/>
            <person name="Roy S."/>
            <person name="Zafar N."/>
            <person name="Bertelli C."/>
            <person name="Schilde C."/>
            <person name="Kianianmomeni A."/>
            <person name="Burglin T.R."/>
            <person name="Frech C."/>
            <person name="Turcotte B."/>
            <person name="Kopec K.O."/>
            <person name="Synnott J.M."/>
            <person name="Choo C."/>
            <person name="Paponov I."/>
            <person name="Finkler A."/>
            <person name="Soon Heng Tan C."/>
            <person name="Hutchins A.P."/>
            <person name="Weinmeier T."/>
            <person name="Rattei T."/>
            <person name="Chu J.S."/>
            <person name="Gimenez G."/>
            <person name="Irimia M."/>
            <person name="Rigden D.J."/>
            <person name="Fitzpatrick D.A."/>
            <person name="Lorenzo-Morales J."/>
            <person name="Bateman A."/>
            <person name="Chiu C.H."/>
            <person name="Tang P."/>
            <person name="Hegemann P."/>
            <person name="Fromm H."/>
            <person name="Raoult D."/>
            <person name="Greub G."/>
            <person name="Miranda-Saavedra D."/>
            <person name="Chen N."/>
            <person name="Nash P."/>
            <person name="Ginger M.L."/>
            <person name="Horn M."/>
            <person name="Schaap P."/>
            <person name="Caler L."/>
            <person name="Loftus B."/>
        </authorList>
    </citation>
    <scope>NUCLEOTIDE SEQUENCE [LARGE SCALE GENOMIC DNA]</scope>
    <source>
        <strain evidence="1 2">Neff</strain>
    </source>
</reference>
<evidence type="ECO:0000313" key="1">
    <source>
        <dbReference type="EMBL" id="ELR17929.1"/>
    </source>
</evidence>
<name>L8GXC7_ACACF</name>
<accession>L8GXC7</accession>
<evidence type="ECO:0000313" key="2">
    <source>
        <dbReference type="Proteomes" id="UP000011083"/>
    </source>
</evidence>
<dbReference type="VEuPathDB" id="AmoebaDB:ACA1_207960"/>
<sequence length="82" mass="9209">MFKGQSYCYWSQMAGPITSYKWIIGCGQCNKQPHHGGRDVNKISNVTAICASLSGVLMPVWLKQEVVVEVEEKQQQLLPIIN</sequence>